<feature type="repeat" description="TPR" evidence="1">
    <location>
        <begin position="489"/>
        <end position="522"/>
    </location>
</feature>
<dbReference type="Gene3D" id="1.25.40.10">
    <property type="entry name" value="Tetratricopeptide repeat domain"/>
    <property type="match status" value="2"/>
</dbReference>
<proteinExistence type="predicted"/>
<dbReference type="InterPro" id="IPR019734">
    <property type="entry name" value="TPR_rpt"/>
</dbReference>
<dbReference type="SUPFAM" id="SSF48452">
    <property type="entry name" value="TPR-like"/>
    <property type="match status" value="3"/>
</dbReference>
<feature type="chain" id="PRO_5045179963" evidence="2">
    <location>
        <begin position="27"/>
        <end position="577"/>
    </location>
</feature>
<dbReference type="SMART" id="SM00028">
    <property type="entry name" value="TPR"/>
    <property type="match status" value="8"/>
</dbReference>
<keyword evidence="4" id="KW-1185">Reference proteome</keyword>
<dbReference type="InterPro" id="IPR011990">
    <property type="entry name" value="TPR-like_helical_dom_sf"/>
</dbReference>
<dbReference type="RefSeq" id="WP_194213121.1">
    <property type="nucleotide sequence ID" value="NZ_CP061205.1"/>
</dbReference>
<gene>
    <name evidence="3" type="ORF">ACFOKA_14400</name>
</gene>
<dbReference type="Pfam" id="PF13414">
    <property type="entry name" value="TPR_11"/>
    <property type="match status" value="1"/>
</dbReference>
<dbReference type="Pfam" id="PF13432">
    <property type="entry name" value="TPR_16"/>
    <property type="match status" value="1"/>
</dbReference>
<reference evidence="4" key="1">
    <citation type="journal article" date="2019" name="Int. J. Syst. Evol. Microbiol.">
        <title>The Global Catalogue of Microorganisms (GCM) 10K type strain sequencing project: providing services to taxonomists for standard genome sequencing and annotation.</title>
        <authorList>
            <consortium name="The Broad Institute Genomics Platform"/>
            <consortium name="The Broad Institute Genome Sequencing Center for Infectious Disease"/>
            <person name="Wu L."/>
            <person name="Ma J."/>
        </authorList>
    </citation>
    <scope>NUCLEOTIDE SEQUENCE [LARGE SCALE GENOMIC DNA]</scope>
    <source>
        <strain evidence="4">KCTC 62164</strain>
    </source>
</reference>
<dbReference type="PANTHER" id="PTHR12558">
    <property type="entry name" value="CELL DIVISION CYCLE 16,23,27"/>
    <property type="match status" value="1"/>
</dbReference>
<comment type="caution">
    <text evidence="3">The sequence shown here is derived from an EMBL/GenBank/DDBJ whole genome shotgun (WGS) entry which is preliminary data.</text>
</comment>
<dbReference type="PROSITE" id="PS50005">
    <property type="entry name" value="TPR"/>
    <property type="match status" value="1"/>
</dbReference>
<sequence length="577" mass="64335">MKLQPLIATILLLASGGCVSSTGEDAAPTVSPLYSENSYTADSASFYGPFVAATEAQHSERYQASADYYLEALKLDPDSKFVADRAFFQLIYAGRMDDAAKIAAEISMSNVDEEDDLVHLFYVLQAFKQKNWPDVRLRMNERLGTGFGYIIAPILSAWSYAAEGDLVAAQAALAPLGENPRLAGIEQEHLAYIYDYLGDYGKAAEQYKVVTAIEPSVSLQPVIAYAHMLYKMGQKEAAREFLGQQITKYESHSFLLREGAQVTNGLAPTHQVDTPNGALSMVFYRLASEFAQNGSLQTAIVYLRVASYLTPEVSDIYFMLGSLFERLEKTDAAARAFNSIAPTSPFKKAADARRIEVLKAGGQVDLAEELTRDALIKEPGNYDMLVTLAGILQGKEKFTEAIGYFDKAIAQIKTPQENDWYVYFARGVSYERTGNWPLAERDMKMALKLNSTQPSVLNYLGYSWIDRGENVDEARTMIEEAVKARPLDGFIVDSLGWVYYLTGDYQKSVETLEKAVRLEPGDATITHHLGDAYWRVGRKVEARFQWRHALEGELKQDERDTILLKLENGLSDVKEKP</sequence>
<organism evidence="3 4">
    <name type="scientific">Kordiimonas pumila</name>
    <dbReference type="NCBI Taxonomy" id="2161677"/>
    <lineage>
        <taxon>Bacteria</taxon>
        <taxon>Pseudomonadati</taxon>
        <taxon>Pseudomonadota</taxon>
        <taxon>Alphaproteobacteria</taxon>
        <taxon>Kordiimonadales</taxon>
        <taxon>Kordiimonadaceae</taxon>
        <taxon>Kordiimonas</taxon>
    </lineage>
</organism>
<protein>
    <submittedName>
        <fullName evidence="3">Tetratricopeptide repeat protein</fullName>
    </submittedName>
</protein>
<keyword evidence="1" id="KW-0802">TPR repeat</keyword>
<dbReference type="EMBL" id="JBHRSL010000010">
    <property type="protein sequence ID" value="MFC3053103.1"/>
    <property type="molecule type" value="Genomic_DNA"/>
</dbReference>
<dbReference type="PROSITE" id="PS51257">
    <property type="entry name" value="PROKAR_LIPOPROTEIN"/>
    <property type="match status" value="1"/>
</dbReference>
<evidence type="ECO:0000313" key="3">
    <source>
        <dbReference type="EMBL" id="MFC3053103.1"/>
    </source>
</evidence>
<dbReference type="Proteomes" id="UP001595444">
    <property type="component" value="Unassembled WGS sequence"/>
</dbReference>
<evidence type="ECO:0000256" key="2">
    <source>
        <dbReference type="SAM" id="SignalP"/>
    </source>
</evidence>
<evidence type="ECO:0000256" key="1">
    <source>
        <dbReference type="PROSITE-ProRule" id="PRU00339"/>
    </source>
</evidence>
<dbReference type="PANTHER" id="PTHR12558:SF13">
    <property type="entry name" value="CELL DIVISION CYCLE PROTEIN 27 HOMOLOG"/>
    <property type="match status" value="1"/>
</dbReference>
<evidence type="ECO:0000313" key="4">
    <source>
        <dbReference type="Proteomes" id="UP001595444"/>
    </source>
</evidence>
<feature type="signal peptide" evidence="2">
    <location>
        <begin position="1"/>
        <end position="26"/>
    </location>
</feature>
<name>A0ABV7D7B2_9PROT</name>
<keyword evidence="2" id="KW-0732">Signal</keyword>
<accession>A0ABV7D7B2</accession>